<dbReference type="EMBL" id="CP099422">
    <property type="protein sequence ID" value="USW53753.1"/>
    <property type="molecule type" value="Genomic_DNA"/>
</dbReference>
<dbReference type="Proteomes" id="UP001056384">
    <property type="component" value="Chromosome 5"/>
</dbReference>
<accession>A0A9Q9AV37</accession>
<reference evidence="2" key="1">
    <citation type="submission" date="2022-06" db="EMBL/GenBank/DDBJ databases">
        <title>Complete genome sequences of two strains of the flax pathogen Septoria linicola.</title>
        <authorList>
            <person name="Lapalu N."/>
            <person name="Simon A."/>
            <person name="Demenou B."/>
            <person name="Paumier D."/>
            <person name="Guillot M.-P."/>
            <person name="Gout L."/>
            <person name="Valade R."/>
        </authorList>
    </citation>
    <scope>NUCLEOTIDE SEQUENCE</scope>
    <source>
        <strain evidence="2">SE15195</strain>
    </source>
</reference>
<feature type="region of interest" description="Disordered" evidence="1">
    <location>
        <begin position="122"/>
        <end position="156"/>
    </location>
</feature>
<keyword evidence="3" id="KW-1185">Reference proteome</keyword>
<protein>
    <submittedName>
        <fullName evidence="2">Uncharacterized protein</fullName>
    </submittedName>
</protein>
<organism evidence="2 3">
    <name type="scientific">Septoria linicola</name>
    <dbReference type="NCBI Taxonomy" id="215465"/>
    <lineage>
        <taxon>Eukaryota</taxon>
        <taxon>Fungi</taxon>
        <taxon>Dikarya</taxon>
        <taxon>Ascomycota</taxon>
        <taxon>Pezizomycotina</taxon>
        <taxon>Dothideomycetes</taxon>
        <taxon>Dothideomycetidae</taxon>
        <taxon>Mycosphaerellales</taxon>
        <taxon>Mycosphaerellaceae</taxon>
        <taxon>Septoria</taxon>
    </lineage>
</organism>
<gene>
    <name evidence="2" type="ORF">Slin15195_G070720</name>
</gene>
<proteinExistence type="predicted"/>
<sequence length="156" mass="17608">MFPTHRPALNPQPIRTTPCGTALWPIHRIRAETRVNPLALASYLQDLESEIAYWHDLFLHAENDAVQLRELLAREAWVSGETVRAWNNEVHTLGAEIGRLNGQIKALEQQITVQNEHVHYQESPGRALQVPAPTVESVTDYSGDRRSSSDSLHSRS</sequence>
<evidence type="ECO:0000313" key="3">
    <source>
        <dbReference type="Proteomes" id="UP001056384"/>
    </source>
</evidence>
<dbReference type="AlphaFoldDB" id="A0A9Q9AV37"/>
<name>A0A9Q9AV37_9PEZI</name>
<evidence type="ECO:0000256" key="1">
    <source>
        <dbReference type="SAM" id="MobiDB-lite"/>
    </source>
</evidence>
<evidence type="ECO:0000313" key="2">
    <source>
        <dbReference type="EMBL" id="USW53753.1"/>
    </source>
</evidence>